<name>A0A165G0V7_9APHY</name>
<feature type="chain" id="PRO_5007858014" description="Secreted protein" evidence="1">
    <location>
        <begin position="17"/>
        <end position="71"/>
    </location>
</feature>
<feature type="signal peptide" evidence="1">
    <location>
        <begin position="1"/>
        <end position="16"/>
    </location>
</feature>
<protein>
    <recommendedName>
        <fullName evidence="4">Secreted protein</fullName>
    </recommendedName>
</protein>
<dbReference type="EMBL" id="KV427611">
    <property type="protein sequence ID" value="KZT09680.1"/>
    <property type="molecule type" value="Genomic_DNA"/>
</dbReference>
<keyword evidence="3" id="KW-1185">Reference proteome</keyword>
<keyword evidence="1" id="KW-0732">Signal</keyword>
<accession>A0A165G0V7</accession>
<dbReference type="InParanoid" id="A0A165G0V7"/>
<dbReference type="GeneID" id="63819796"/>
<gene>
    <name evidence="2" type="ORF">LAESUDRAFT_516237</name>
</gene>
<dbReference type="AlphaFoldDB" id="A0A165G0V7"/>
<organism evidence="2 3">
    <name type="scientific">Laetiporus sulphureus 93-53</name>
    <dbReference type="NCBI Taxonomy" id="1314785"/>
    <lineage>
        <taxon>Eukaryota</taxon>
        <taxon>Fungi</taxon>
        <taxon>Dikarya</taxon>
        <taxon>Basidiomycota</taxon>
        <taxon>Agaricomycotina</taxon>
        <taxon>Agaricomycetes</taxon>
        <taxon>Polyporales</taxon>
        <taxon>Laetiporus</taxon>
    </lineage>
</organism>
<evidence type="ECO:0008006" key="4">
    <source>
        <dbReference type="Google" id="ProtNLM"/>
    </source>
</evidence>
<evidence type="ECO:0000256" key="1">
    <source>
        <dbReference type="SAM" id="SignalP"/>
    </source>
</evidence>
<evidence type="ECO:0000313" key="3">
    <source>
        <dbReference type="Proteomes" id="UP000076871"/>
    </source>
</evidence>
<dbReference type="RefSeq" id="XP_040767420.1">
    <property type="nucleotide sequence ID" value="XM_040902765.1"/>
</dbReference>
<proteinExistence type="predicted"/>
<evidence type="ECO:0000313" key="2">
    <source>
        <dbReference type="EMBL" id="KZT09680.1"/>
    </source>
</evidence>
<dbReference type="Proteomes" id="UP000076871">
    <property type="component" value="Unassembled WGS sequence"/>
</dbReference>
<sequence>MCCVLLCHCCISGCCGQACTPIRLSASSIVIQLSSHLVSTPLGPCTFTWLRSEVRTSHPMHLELRRPCSRL</sequence>
<reference evidence="2 3" key="1">
    <citation type="journal article" date="2016" name="Mol. Biol. Evol.">
        <title>Comparative Genomics of Early-Diverging Mushroom-Forming Fungi Provides Insights into the Origins of Lignocellulose Decay Capabilities.</title>
        <authorList>
            <person name="Nagy L.G."/>
            <person name="Riley R."/>
            <person name="Tritt A."/>
            <person name="Adam C."/>
            <person name="Daum C."/>
            <person name="Floudas D."/>
            <person name="Sun H."/>
            <person name="Yadav J.S."/>
            <person name="Pangilinan J."/>
            <person name="Larsson K.H."/>
            <person name="Matsuura K."/>
            <person name="Barry K."/>
            <person name="Labutti K."/>
            <person name="Kuo R."/>
            <person name="Ohm R.A."/>
            <person name="Bhattacharya S.S."/>
            <person name="Shirouzu T."/>
            <person name="Yoshinaga Y."/>
            <person name="Martin F.M."/>
            <person name="Grigoriev I.V."/>
            <person name="Hibbett D.S."/>
        </authorList>
    </citation>
    <scope>NUCLEOTIDE SEQUENCE [LARGE SCALE GENOMIC DNA]</scope>
    <source>
        <strain evidence="2 3">93-53</strain>
    </source>
</reference>